<name>A0A0H5Q752_9ZZZZ</name>
<reference evidence="1" key="2">
    <citation type="submission" date="2015-07" db="EMBL/GenBank/DDBJ databases">
        <title>Plasmids, circular viruses and viroids from rat gut.</title>
        <authorList>
            <person name="Jorgensen T.J."/>
            <person name="Hansen M.A."/>
            <person name="Xu Z."/>
            <person name="Tabak M.A."/>
            <person name="Sorensen S.J."/>
            <person name="Hansen L.H."/>
        </authorList>
    </citation>
    <scope>NUCLEOTIDE SEQUENCE</scope>
    <source>
        <strain evidence="1">RGFK1722</strain>
    </source>
</reference>
<evidence type="ECO:0000313" key="1">
    <source>
        <dbReference type="EMBL" id="CRY97748.1"/>
    </source>
</evidence>
<dbReference type="EMBL" id="LN854225">
    <property type="protein sequence ID" value="CRY97748.1"/>
    <property type="molecule type" value="Genomic_DNA"/>
</dbReference>
<proteinExistence type="predicted"/>
<sequence length="202" mass="21436">MALVIPQGFAQVAIEIRNQGDPDSWYVTYGTDFDLTDFTAVETASGHANAFADTWRSYLDTTSEVRGAQLTIGSDGGNYTIYGATEVSGAGTSTAQRLPQNCATLIRKITDRPGRAGKGRVFLPGMLAEASVDQVGVITSTALTLLQTQCNTWITNLTGTGTTAYTMHVLHNAGIPGGTTPSPVVALQPDGVIATQRRRLRK</sequence>
<protein>
    <submittedName>
        <fullName evidence="1">Uncharacterized protein</fullName>
    </submittedName>
</protein>
<organism evidence="1">
    <name type="scientific">uncultured prokaryote</name>
    <dbReference type="NCBI Taxonomy" id="198431"/>
    <lineage>
        <taxon>unclassified sequences</taxon>
        <taxon>environmental samples</taxon>
    </lineage>
</organism>
<reference evidence="1" key="1">
    <citation type="submission" date="2015-06" db="EMBL/GenBank/DDBJ databases">
        <authorList>
            <person name="Joergensen T."/>
        </authorList>
    </citation>
    <scope>NUCLEOTIDE SEQUENCE</scope>
    <source>
        <strain evidence="1">RGFK1722</strain>
    </source>
</reference>
<dbReference type="AlphaFoldDB" id="A0A0H5Q752"/>
<accession>A0A0H5Q752</accession>